<comment type="caution">
    <text evidence="1">The sequence shown here is derived from an EMBL/GenBank/DDBJ whole genome shotgun (WGS) entry which is preliminary data.</text>
</comment>
<name>A0AAD5D4L5_AMBAR</name>
<gene>
    <name evidence="1" type="ORF">M8C21_006782</name>
</gene>
<dbReference type="AlphaFoldDB" id="A0AAD5D4L5"/>
<accession>A0AAD5D4L5</accession>
<sequence length="24" mass="2809">MLAYPHYVYTTISDRVNVDTTVLH</sequence>
<reference evidence="1" key="1">
    <citation type="submission" date="2022-06" db="EMBL/GenBank/DDBJ databases">
        <title>Uncovering the hologenomic basis of an extraordinary plant invasion.</title>
        <authorList>
            <person name="Bieker V.C."/>
            <person name="Martin M.D."/>
            <person name="Gilbert T."/>
            <person name="Hodgins K."/>
            <person name="Battlay P."/>
            <person name="Petersen B."/>
            <person name="Wilson J."/>
        </authorList>
    </citation>
    <scope>NUCLEOTIDE SEQUENCE</scope>
    <source>
        <strain evidence="1">AA19_3_7</strain>
        <tissue evidence="1">Leaf</tissue>
    </source>
</reference>
<evidence type="ECO:0000313" key="1">
    <source>
        <dbReference type="EMBL" id="KAI7753254.1"/>
    </source>
</evidence>
<proteinExistence type="predicted"/>
<organism evidence="1 2">
    <name type="scientific">Ambrosia artemisiifolia</name>
    <name type="common">Common ragweed</name>
    <dbReference type="NCBI Taxonomy" id="4212"/>
    <lineage>
        <taxon>Eukaryota</taxon>
        <taxon>Viridiplantae</taxon>
        <taxon>Streptophyta</taxon>
        <taxon>Embryophyta</taxon>
        <taxon>Tracheophyta</taxon>
        <taxon>Spermatophyta</taxon>
        <taxon>Magnoliopsida</taxon>
        <taxon>eudicotyledons</taxon>
        <taxon>Gunneridae</taxon>
        <taxon>Pentapetalae</taxon>
        <taxon>asterids</taxon>
        <taxon>campanulids</taxon>
        <taxon>Asterales</taxon>
        <taxon>Asteraceae</taxon>
        <taxon>Asteroideae</taxon>
        <taxon>Heliantheae alliance</taxon>
        <taxon>Heliantheae</taxon>
        <taxon>Ambrosia</taxon>
    </lineage>
</organism>
<dbReference type="Proteomes" id="UP001206925">
    <property type="component" value="Unassembled WGS sequence"/>
</dbReference>
<protein>
    <submittedName>
        <fullName evidence="1">Uncharacterized protein</fullName>
    </submittedName>
</protein>
<keyword evidence="2" id="KW-1185">Reference proteome</keyword>
<dbReference type="EMBL" id="JAMZMK010005495">
    <property type="protein sequence ID" value="KAI7753254.1"/>
    <property type="molecule type" value="Genomic_DNA"/>
</dbReference>
<evidence type="ECO:0000313" key="2">
    <source>
        <dbReference type="Proteomes" id="UP001206925"/>
    </source>
</evidence>